<protein>
    <submittedName>
        <fullName evidence="1">Uncharacterized protein</fullName>
    </submittedName>
</protein>
<dbReference type="GO" id="GO:0016787">
    <property type="term" value="F:hydrolase activity"/>
    <property type="evidence" value="ECO:0007669"/>
    <property type="project" value="InterPro"/>
</dbReference>
<dbReference type="InterPro" id="IPR044999">
    <property type="entry name" value="CbbY-like"/>
</dbReference>
<proteinExistence type="predicted"/>
<organism evidence="1 2">
    <name type="scientific">Dipteronia sinensis</name>
    <dbReference type="NCBI Taxonomy" id="43782"/>
    <lineage>
        <taxon>Eukaryota</taxon>
        <taxon>Viridiplantae</taxon>
        <taxon>Streptophyta</taxon>
        <taxon>Embryophyta</taxon>
        <taxon>Tracheophyta</taxon>
        <taxon>Spermatophyta</taxon>
        <taxon>Magnoliopsida</taxon>
        <taxon>eudicotyledons</taxon>
        <taxon>Gunneridae</taxon>
        <taxon>Pentapetalae</taxon>
        <taxon>rosids</taxon>
        <taxon>malvids</taxon>
        <taxon>Sapindales</taxon>
        <taxon>Sapindaceae</taxon>
        <taxon>Hippocastanoideae</taxon>
        <taxon>Acereae</taxon>
        <taxon>Dipteronia</taxon>
    </lineage>
</organism>
<dbReference type="Proteomes" id="UP001281410">
    <property type="component" value="Unassembled WGS sequence"/>
</dbReference>
<sequence length="147" mass="16199">MQSSFIDDACNEEIPVIVLTSYSKSGDKIARSWLKSLAMKELQKLKLFGNEEVEQSLYGQLVLGKKCLLLPCMREQNMLENPSAIASLLLESQSGVAGAHQVGMPYIVLRSSLTSRAEFPEANAVMDGFGGADLTISKLLQRQWSMK</sequence>
<gene>
    <name evidence="1" type="ORF">Dsin_032953</name>
</gene>
<reference evidence="1" key="1">
    <citation type="journal article" date="2023" name="Plant J.">
        <title>Genome sequences and population genomics provide insights into the demographic history, inbreeding, and mutation load of two 'living fossil' tree species of Dipteronia.</title>
        <authorList>
            <person name="Feng Y."/>
            <person name="Comes H.P."/>
            <person name="Chen J."/>
            <person name="Zhu S."/>
            <person name="Lu R."/>
            <person name="Zhang X."/>
            <person name="Li P."/>
            <person name="Qiu J."/>
            <person name="Olsen K.M."/>
            <person name="Qiu Y."/>
        </authorList>
    </citation>
    <scope>NUCLEOTIDE SEQUENCE</scope>
    <source>
        <strain evidence="1">NBL</strain>
    </source>
</reference>
<keyword evidence="2" id="KW-1185">Reference proteome</keyword>
<dbReference type="PANTHER" id="PTHR42896">
    <property type="entry name" value="XYLULOSE-1,5-BISPHOSPHATE (XUBP) PHOSPHATASE"/>
    <property type="match status" value="1"/>
</dbReference>
<dbReference type="PANTHER" id="PTHR42896:SF3">
    <property type="entry name" value="PROTEIN, PUTATIVE, EXPRESSED-RELATED"/>
    <property type="match status" value="1"/>
</dbReference>
<comment type="caution">
    <text evidence="1">The sequence shown here is derived from an EMBL/GenBank/DDBJ whole genome shotgun (WGS) entry which is preliminary data.</text>
</comment>
<evidence type="ECO:0000313" key="2">
    <source>
        <dbReference type="Proteomes" id="UP001281410"/>
    </source>
</evidence>
<evidence type="ECO:0000313" key="1">
    <source>
        <dbReference type="EMBL" id="KAK3172216.1"/>
    </source>
</evidence>
<name>A0AAD9Z678_9ROSI</name>
<accession>A0AAD9Z678</accession>
<dbReference type="AlphaFoldDB" id="A0AAD9Z678"/>
<dbReference type="EMBL" id="JANJYJ010000673">
    <property type="protein sequence ID" value="KAK3172216.1"/>
    <property type="molecule type" value="Genomic_DNA"/>
</dbReference>